<dbReference type="Proteomes" id="UP001365405">
    <property type="component" value="Unassembled WGS sequence"/>
</dbReference>
<dbReference type="EMBL" id="JBBUTH010000002">
    <property type="protein sequence ID" value="MEK8049655.1"/>
    <property type="molecule type" value="Genomic_DNA"/>
</dbReference>
<protein>
    <submittedName>
        <fullName evidence="1">DUF4197 domain-containing protein</fullName>
    </submittedName>
</protein>
<evidence type="ECO:0000313" key="1">
    <source>
        <dbReference type="EMBL" id="MEK8049655.1"/>
    </source>
</evidence>
<reference evidence="1 2" key="1">
    <citation type="submission" date="2024-04" db="EMBL/GenBank/DDBJ databases">
        <title>Novel species of the genus Ideonella isolated from streams.</title>
        <authorList>
            <person name="Lu H."/>
        </authorList>
    </citation>
    <scope>NUCLEOTIDE SEQUENCE [LARGE SCALE GENOMIC DNA]</scope>
    <source>
        <strain evidence="1 2">DXS22W</strain>
    </source>
</reference>
<keyword evidence="2" id="KW-1185">Reference proteome</keyword>
<accession>A0ABU9CEN9</accession>
<evidence type="ECO:0000313" key="2">
    <source>
        <dbReference type="Proteomes" id="UP001365405"/>
    </source>
</evidence>
<dbReference type="InterPro" id="IPR025245">
    <property type="entry name" value="DUF4197"/>
</dbReference>
<dbReference type="RefSeq" id="WP_341409333.1">
    <property type="nucleotide sequence ID" value="NZ_JBBUTH010000002.1"/>
</dbReference>
<proteinExistence type="predicted"/>
<name>A0ABU9CEN9_9BURK</name>
<gene>
    <name evidence="1" type="ORF">AACH10_05335</name>
</gene>
<dbReference type="Pfam" id="PF13852">
    <property type="entry name" value="DUF4197"/>
    <property type="match status" value="1"/>
</dbReference>
<organism evidence="1 2">
    <name type="scientific">Pseudaquabacterium inlustre</name>
    <dbReference type="NCBI Taxonomy" id="2984192"/>
    <lineage>
        <taxon>Bacteria</taxon>
        <taxon>Pseudomonadati</taxon>
        <taxon>Pseudomonadota</taxon>
        <taxon>Betaproteobacteria</taxon>
        <taxon>Burkholderiales</taxon>
        <taxon>Sphaerotilaceae</taxon>
        <taxon>Pseudaquabacterium</taxon>
    </lineage>
</organism>
<comment type="caution">
    <text evidence="1">The sequence shown here is derived from an EMBL/GenBank/DDBJ whole genome shotgun (WGS) entry which is preliminary data.</text>
</comment>
<sequence>MKRRDFTVGLIVPVLGLCDPARAGGFNESEAAQGIRSALQRGAELAVASLGKTDGFLGNPLVKIPLPGVLKDAARLLEATGQRRKVDELVTAMNRAAEQAVPKAKTLLVSTARSITVDDAVKIVRGGETSVTDYFSARTREPLSAQFLPIVTQATEKVALADKYNAVAGKAGQLGLLKGDDTNIQRYVTAKALDGLYRLIGEEEKKIRRDPVGTGSAILKKVFG</sequence>